<evidence type="ECO:0000256" key="1">
    <source>
        <dbReference type="ARBA" id="ARBA00009437"/>
    </source>
</evidence>
<dbReference type="Gene3D" id="1.10.10.10">
    <property type="entry name" value="Winged helix-like DNA-binding domain superfamily/Winged helix DNA-binding domain"/>
    <property type="match status" value="1"/>
</dbReference>
<dbReference type="PRINTS" id="PR00039">
    <property type="entry name" value="HTHLYSR"/>
</dbReference>
<evidence type="ECO:0000313" key="6">
    <source>
        <dbReference type="EMBL" id="RMN98684.1"/>
    </source>
</evidence>
<dbReference type="PANTHER" id="PTHR30118:SF15">
    <property type="entry name" value="TRANSCRIPTIONAL REGULATORY PROTEIN"/>
    <property type="match status" value="1"/>
</dbReference>
<dbReference type="InterPro" id="IPR036390">
    <property type="entry name" value="WH_DNA-bd_sf"/>
</dbReference>
<evidence type="ECO:0000256" key="2">
    <source>
        <dbReference type="ARBA" id="ARBA00023015"/>
    </source>
</evidence>
<dbReference type="AlphaFoldDB" id="A0A3M3RQS0"/>
<accession>A0A3M3RQS0</accession>
<keyword evidence="3" id="KW-0238">DNA-binding</keyword>
<feature type="domain" description="HTH lysR-type" evidence="5">
    <location>
        <begin position="12"/>
        <end position="67"/>
    </location>
</feature>
<comment type="similarity">
    <text evidence="1">Belongs to the LysR transcriptional regulatory family.</text>
</comment>
<evidence type="ECO:0000313" key="7">
    <source>
        <dbReference type="Proteomes" id="UP000278062"/>
    </source>
</evidence>
<dbReference type="PROSITE" id="PS50931">
    <property type="entry name" value="HTH_LYSR"/>
    <property type="match status" value="1"/>
</dbReference>
<name>A0A3M3RQS0_9PSED</name>
<evidence type="ECO:0000259" key="5">
    <source>
        <dbReference type="PROSITE" id="PS50931"/>
    </source>
</evidence>
<protein>
    <submittedName>
        <fullName evidence="6">LysR family transcriptional regulator</fullName>
    </submittedName>
</protein>
<comment type="caution">
    <text evidence="6">The sequence shown here is derived from an EMBL/GenBank/DDBJ whole genome shotgun (WGS) entry which is preliminary data.</text>
</comment>
<reference evidence="6 7" key="1">
    <citation type="submission" date="2018-08" db="EMBL/GenBank/DDBJ databases">
        <title>Recombination of ecologically and evolutionarily significant loci maintains genetic cohesion in the Pseudomonas syringae species complex.</title>
        <authorList>
            <person name="Dillon M."/>
            <person name="Thakur S."/>
            <person name="Almeida R.N.D."/>
            <person name="Weir B.S."/>
            <person name="Guttman D.S."/>
        </authorList>
    </citation>
    <scope>NUCLEOTIDE SEQUENCE [LARGE SCALE GENOMIC DNA]</scope>
    <source>
        <strain evidence="6 7">1089_5</strain>
    </source>
</reference>
<dbReference type="EMBL" id="RBPL01000051">
    <property type="protein sequence ID" value="RMN98684.1"/>
    <property type="molecule type" value="Genomic_DNA"/>
</dbReference>
<proteinExistence type="inferred from homology"/>
<keyword evidence="2" id="KW-0805">Transcription regulation</keyword>
<evidence type="ECO:0000256" key="4">
    <source>
        <dbReference type="ARBA" id="ARBA00023163"/>
    </source>
</evidence>
<dbReference type="InterPro" id="IPR050389">
    <property type="entry name" value="LysR-type_TF"/>
</dbReference>
<sequence length="94" mass="10577">MDSNEQLLLKADLQSLMTFLVVYRERNVSRAAACLGVKQPAVSNTLSKLRKRFNDELFIRNNAYCPTEKATAIAQLLEPAFLNLRAAIRKLPLA</sequence>
<organism evidence="6 7">
    <name type="scientific">Pseudomonas syringae pv. apii</name>
    <dbReference type="NCBI Taxonomy" id="81036"/>
    <lineage>
        <taxon>Bacteria</taxon>
        <taxon>Pseudomonadati</taxon>
        <taxon>Pseudomonadota</taxon>
        <taxon>Gammaproteobacteria</taxon>
        <taxon>Pseudomonadales</taxon>
        <taxon>Pseudomonadaceae</taxon>
        <taxon>Pseudomonas</taxon>
    </lineage>
</organism>
<gene>
    <name evidence="6" type="ORF">ALQ49_03375</name>
</gene>
<keyword evidence="4" id="KW-0804">Transcription</keyword>
<dbReference type="SUPFAM" id="SSF46785">
    <property type="entry name" value="Winged helix' DNA-binding domain"/>
    <property type="match status" value="1"/>
</dbReference>
<dbReference type="Proteomes" id="UP000278062">
    <property type="component" value="Unassembled WGS sequence"/>
</dbReference>
<dbReference type="InterPro" id="IPR000847">
    <property type="entry name" value="LysR_HTH_N"/>
</dbReference>
<dbReference type="GO" id="GO:0003700">
    <property type="term" value="F:DNA-binding transcription factor activity"/>
    <property type="evidence" value="ECO:0007669"/>
    <property type="project" value="InterPro"/>
</dbReference>
<dbReference type="GO" id="GO:0003677">
    <property type="term" value="F:DNA binding"/>
    <property type="evidence" value="ECO:0007669"/>
    <property type="project" value="UniProtKB-KW"/>
</dbReference>
<dbReference type="Pfam" id="PF00126">
    <property type="entry name" value="HTH_1"/>
    <property type="match status" value="1"/>
</dbReference>
<dbReference type="InterPro" id="IPR036388">
    <property type="entry name" value="WH-like_DNA-bd_sf"/>
</dbReference>
<dbReference type="PANTHER" id="PTHR30118">
    <property type="entry name" value="HTH-TYPE TRANSCRIPTIONAL REGULATOR LEUO-RELATED"/>
    <property type="match status" value="1"/>
</dbReference>
<evidence type="ECO:0000256" key="3">
    <source>
        <dbReference type="ARBA" id="ARBA00023125"/>
    </source>
</evidence>